<evidence type="ECO:0000256" key="1">
    <source>
        <dbReference type="ARBA" id="ARBA00005964"/>
    </source>
</evidence>
<dbReference type="InterPro" id="IPR029058">
    <property type="entry name" value="AB_hydrolase_fold"/>
</dbReference>
<protein>
    <recommendedName>
        <fullName evidence="3">Carboxylic ester hydrolase</fullName>
        <ecNumber evidence="3">3.1.1.-</ecNumber>
    </recommendedName>
</protein>
<keyword evidence="2 3" id="KW-0378">Hydrolase</keyword>
<organism evidence="5 6">
    <name type="scientific">Lophiostoma macrostomum CBS 122681</name>
    <dbReference type="NCBI Taxonomy" id="1314788"/>
    <lineage>
        <taxon>Eukaryota</taxon>
        <taxon>Fungi</taxon>
        <taxon>Dikarya</taxon>
        <taxon>Ascomycota</taxon>
        <taxon>Pezizomycotina</taxon>
        <taxon>Dothideomycetes</taxon>
        <taxon>Pleosporomycetidae</taxon>
        <taxon>Pleosporales</taxon>
        <taxon>Lophiostomataceae</taxon>
        <taxon>Lophiostoma</taxon>
    </lineage>
</organism>
<dbReference type="SUPFAM" id="SSF53474">
    <property type="entry name" value="alpha/beta-Hydrolases"/>
    <property type="match status" value="1"/>
</dbReference>
<dbReference type="PROSITE" id="PS00122">
    <property type="entry name" value="CARBOXYLESTERASE_B_1"/>
    <property type="match status" value="1"/>
</dbReference>
<evidence type="ECO:0000313" key="6">
    <source>
        <dbReference type="Proteomes" id="UP000799324"/>
    </source>
</evidence>
<evidence type="ECO:0000256" key="2">
    <source>
        <dbReference type="ARBA" id="ARBA00022801"/>
    </source>
</evidence>
<name>A0A6A6TKZ5_9PLEO</name>
<dbReference type="Proteomes" id="UP000799324">
    <property type="component" value="Unassembled WGS sequence"/>
</dbReference>
<dbReference type="OrthoDB" id="6846267at2759"/>
<keyword evidence="6" id="KW-1185">Reference proteome</keyword>
<gene>
    <name evidence="5" type="ORF">K491DRAFT_588759</name>
</gene>
<feature type="domain" description="Carboxylesterase type B" evidence="4">
    <location>
        <begin position="10"/>
        <end position="472"/>
    </location>
</feature>
<sequence>MDDLTTDVVVLNTPSGVFKGKAIEGCVQYSGIKYANLKDQLAVPEMVTAYGDITDATRFGSQCVAMDGCQFEQGVIIQQSIDTPSSPPMSGLDCLNLNITVPGVSNRKPLPVMAFIHGGGYIMGANWWPQYDPARLVKLSMESESPTIVVAFNYRLGILGNLTSKELRDAGYPGNNALRDQRCALRWIKTHISNFGGDSDNVTLFGESAGAASVLNHLSSSERLFKRAISMSGTPTMFKLFPSAVAETSYDIIMKELGLENASTADRVSRLLTISPEELVAKTPMTVPLRSFVDDDIVPSSTTFKDLEPGVSGIGGHQWCAELMIGDCQHDGTIYAYMGIAERKVGIAAQFCTSLAANISKFSTEAVLKAYNLTPSTDDDIAMRTILEYATDIAYAGPALAFARSWHGKAYYYHFNEPNPWDGLFKGCSTHVLDAAFLFQNYNEKLSPEAREVAVSLAKAFLNFANGTEPWQAFHRDQGNAQTFGPSGTSTSAMVGNNGWGEGRRDHLFKLKEEGKVDLDELSVAWDKFLAGQ</sequence>
<dbReference type="EMBL" id="MU004298">
    <property type="protein sequence ID" value="KAF2660705.1"/>
    <property type="molecule type" value="Genomic_DNA"/>
</dbReference>
<dbReference type="EC" id="3.1.1.-" evidence="3"/>
<evidence type="ECO:0000256" key="3">
    <source>
        <dbReference type="RuleBase" id="RU361235"/>
    </source>
</evidence>
<dbReference type="InterPro" id="IPR019826">
    <property type="entry name" value="Carboxylesterase_B_AS"/>
</dbReference>
<proteinExistence type="inferred from homology"/>
<dbReference type="Gene3D" id="3.40.50.1820">
    <property type="entry name" value="alpha/beta hydrolase"/>
    <property type="match status" value="1"/>
</dbReference>
<comment type="similarity">
    <text evidence="1 3">Belongs to the type-B carboxylesterase/lipase family.</text>
</comment>
<reference evidence="5" key="1">
    <citation type="journal article" date="2020" name="Stud. Mycol.">
        <title>101 Dothideomycetes genomes: a test case for predicting lifestyles and emergence of pathogens.</title>
        <authorList>
            <person name="Haridas S."/>
            <person name="Albert R."/>
            <person name="Binder M."/>
            <person name="Bloem J."/>
            <person name="Labutti K."/>
            <person name="Salamov A."/>
            <person name="Andreopoulos B."/>
            <person name="Baker S."/>
            <person name="Barry K."/>
            <person name="Bills G."/>
            <person name="Bluhm B."/>
            <person name="Cannon C."/>
            <person name="Castanera R."/>
            <person name="Culley D."/>
            <person name="Daum C."/>
            <person name="Ezra D."/>
            <person name="Gonzalez J."/>
            <person name="Henrissat B."/>
            <person name="Kuo A."/>
            <person name="Liang C."/>
            <person name="Lipzen A."/>
            <person name="Lutzoni F."/>
            <person name="Magnuson J."/>
            <person name="Mondo S."/>
            <person name="Nolan M."/>
            <person name="Ohm R."/>
            <person name="Pangilinan J."/>
            <person name="Park H.-J."/>
            <person name="Ramirez L."/>
            <person name="Alfaro M."/>
            <person name="Sun H."/>
            <person name="Tritt A."/>
            <person name="Yoshinaga Y."/>
            <person name="Zwiers L.-H."/>
            <person name="Turgeon B."/>
            <person name="Goodwin S."/>
            <person name="Spatafora J."/>
            <person name="Crous P."/>
            <person name="Grigoriev I."/>
        </authorList>
    </citation>
    <scope>NUCLEOTIDE SEQUENCE</scope>
    <source>
        <strain evidence="5">CBS 122681</strain>
    </source>
</reference>
<dbReference type="InterPro" id="IPR002018">
    <property type="entry name" value="CarbesteraseB"/>
</dbReference>
<evidence type="ECO:0000313" key="5">
    <source>
        <dbReference type="EMBL" id="KAF2660705.1"/>
    </source>
</evidence>
<dbReference type="InterPro" id="IPR050309">
    <property type="entry name" value="Type-B_Carboxylest/Lipase"/>
</dbReference>
<evidence type="ECO:0000259" key="4">
    <source>
        <dbReference type="Pfam" id="PF00135"/>
    </source>
</evidence>
<dbReference type="AlphaFoldDB" id="A0A6A6TKZ5"/>
<dbReference type="Pfam" id="PF00135">
    <property type="entry name" value="COesterase"/>
    <property type="match status" value="1"/>
</dbReference>
<accession>A0A6A6TKZ5</accession>
<dbReference type="GO" id="GO:0016787">
    <property type="term" value="F:hydrolase activity"/>
    <property type="evidence" value="ECO:0007669"/>
    <property type="project" value="UniProtKB-KW"/>
</dbReference>
<dbReference type="PANTHER" id="PTHR11559">
    <property type="entry name" value="CARBOXYLESTERASE"/>
    <property type="match status" value="1"/>
</dbReference>